<protein>
    <submittedName>
        <fullName evidence="1">Uncharacterized protein</fullName>
    </submittedName>
</protein>
<keyword evidence="2" id="KW-1185">Reference proteome</keyword>
<reference evidence="1 2" key="1">
    <citation type="submission" date="2017-10" db="EMBL/GenBank/DDBJ databases">
        <title>Streptomyces alboflavus Genome sequencing and assembly.</title>
        <authorList>
            <person name="Wang Y."/>
            <person name="Du B."/>
            <person name="Ding Y."/>
            <person name="Liu H."/>
            <person name="Hou Q."/>
            <person name="Liu K."/>
            <person name="Wang C."/>
            <person name="Yao L."/>
        </authorList>
    </citation>
    <scope>NUCLEOTIDE SEQUENCE [LARGE SCALE GENOMIC DNA]</scope>
    <source>
        <strain evidence="1 2">MDJK44</strain>
        <plasmid evidence="2">Plasmid pmdjk44.1</plasmid>
    </source>
</reference>
<evidence type="ECO:0000313" key="1">
    <source>
        <dbReference type="EMBL" id="ATM24505.1"/>
    </source>
</evidence>
<proteinExistence type="predicted"/>
<dbReference type="EMBL" id="CP023976">
    <property type="protein sequence ID" value="ATM24505.1"/>
    <property type="molecule type" value="Genomic_DNA"/>
</dbReference>
<keyword evidence="1" id="KW-0614">Plasmid</keyword>
<evidence type="ECO:0000313" key="2">
    <source>
        <dbReference type="Proteomes" id="UP000195880"/>
    </source>
</evidence>
<name>A0A291W306_9ACTN</name>
<gene>
    <name evidence="1" type="ORF">SMD44_p10006</name>
</gene>
<dbReference type="AlphaFoldDB" id="A0A291W306"/>
<organism evidence="1 2">
    <name type="scientific">Streptomyces alboflavus</name>
    <dbReference type="NCBI Taxonomy" id="67267"/>
    <lineage>
        <taxon>Bacteria</taxon>
        <taxon>Bacillati</taxon>
        <taxon>Actinomycetota</taxon>
        <taxon>Actinomycetes</taxon>
        <taxon>Kitasatosporales</taxon>
        <taxon>Streptomycetaceae</taxon>
        <taxon>Streptomyces</taxon>
    </lineage>
</organism>
<dbReference type="KEGG" id="salf:SMD44_p10006"/>
<geneLocation type="plasmid" evidence="2">
    <name>pmdjk44.1</name>
</geneLocation>
<accession>A0A291W306</accession>
<sequence length="153" mass="16030">MGLGGVELIRAAARKAARALGWRVTTVGKTGTAFGSAVAVRDTRPATKEYQATVAAAVVVFLVLVNVDGLLPPGLFLRVRCSPNFAEHSARLGDLPARAFGRLLLAGVVLRPCSRRNGPAADGRARGGGACRFGVAPEANTMGYCVKINWRVD</sequence>
<dbReference type="Proteomes" id="UP000195880">
    <property type="component" value="Plasmid pMDJK44.1"/>
</dbReference>